<keyword evidence="4 10" id="KW-0812">Transmembrane</keyword>
<feature type="region of interest" description="Disordered" evidence="11">
    <location>
        <begin position="466"/>
        <end position="498"/>
    </location>
</feature>
<keyword evidence="7 12" id="KW-0472">Membrane</keyword>
<dbReference type="Pfam" id="PF00001">
    <property type="entry name" value="7tm_1"/>
    <property type="match status" value="1"/>
</dbReference>
<dbReference type="PRINTS" id="PR00237">
    <property type="entry name" value="GPCRRHODOPSN"/>
</dbReference>
<dbReference type="AlphaFoldDB" id="A0A9P0CHE7"/>
<feature type="domain" description="G-protein coupled receptors family 1 profile" evidence="13">
    <location>
        <begin position="20"/>
        <end position="313"/>
    </location>
</feature>
<dbReference type="Proteomes" id="UP001153636">
    <property type="component" value="Chromosome 1"/>
</dbReference>
<feature type="transmembrane region" description="Helical" evidence="12">
    <location>
        <begin position="42"/>
        <end position="65"/>
    </location>
</feature>
<keyword evidence="8 10" id="KW-0675">Receptor</keyword>
<evidence type="ECO:0000259" key="13">
    <source>
        <dbReference type="PROSITE" id="PS50262"/>
    </source>
</evidence>
<keyword evidence="5 12" id="KW-1133">Transmembrane helix</keyword>
<dbReference type="EMBL" id="OV651813">
    <property type="protein sequence ID" value="CAH1099940.1"/>
    <property type="molecule type" value="Genomic_DNA"/>
</dbReference>
<dbReference type="InterPro" id="IPR017452">
    <property type="entry name" value="GPCR_Rhodpsn_7TM"/>
</dbReference>
<feature type="transmembrane region" description="Helical" evidence="12">
    <location>
        <begin position="250"/>
        <end position="273"/>
    </location>
</feature>
<gene>
    <name evidence="14" type="ORF">PSYICH_LOCUS636</name>
</gene>
<evidence type="ECO:0000256" key="8">
    <source>
        <dbReference type="ARBA" id="ARBA00023170"/>
    </source>
</evidence>
<name>A0A9P0CHE7_9CUCU</name>
<reference evidence="14" key="1">
    <citation type="submission" date="2022-01" db="EMBL/GenBank/DDBJ databases">
        <authorList>
            <person name="King R."/>
        </authorList>
    </citation>
    <scope>NUCLEOTIDE SEQUENCE</scope>
</reference>
<dbReference type="GO" id="GO:0005886">
    <property type="term" value="C:plasma membrane"/>
    <property type="evidence" value="ECO:0007669"/>
    <property type="project" value="UniProtKB-SubCell"/>
</dbReference>
<dbReference type="CDD" id="cd00637">
    <property type="entry name" value="7tm_classA_rhodopsin-like"/>
    <property type="match status" value="1"/>
</dbReference>
<sequence>MKSLLFSILLILSAIAGLILNGYILIAIILTKQFKSANHILLFHLGVIDICIGLLFLAFFVPVVNGKEWSSTGTPCLLHGFFFTLLQPLALWTICGLNYDRFYIIAVPLHYSRIITSKKVLIGVGAVWMVSILVSAPPVLVDIPYTFIPRIGICEPNINSKPQILWYATIYAAFTLLLPATFIIISNIKIFIIARYHKHRIASAIYQVAISAQVAITHQKNPFSWSFGRMSTPPSHISTPRFHSAPYNMLQFVGSFIILYVPYYCIILTEAVLQVFGNSESTKKIYEYYLNSNFYAISSSLLLLSVSVNGFLYGVKSKPLKQVLKNYWRKKQTTHDLNQEIQARTPSTCGSRRPSFLVKPENLIDVNKILKSPFNDQNATSPNTLQVPSNNKQGVSLVTEDELYYKLKTSRKNSPFKFFQDIFRRDDGSETSPKKYIPLTCSFETKREKSPKILLTKANSSTSLTSFDTGFNKDESSTSFKPLLDKEQQRDSDQETSN</sequence>
<feature type="transmembrane region" description="Helical" evidence="12">
    <location>
        <begin position="6"/>
        <end position="30"/>
    </location>
</feature>
<dbReference type="SUPFAM" id="SSF81321">
    <property type="entry name" value="Family A G protein-coupled receptor-like"/>
    <property type="match status" value="1"/>
</dbReference>
<feature type="transmembrane region" description="Helical" evidence="12">
    <location>
        <begin position="164"/>
        <end position="185"/>
    </location>
</feature>
<comment type="subcellular location">
    <subcellularLocation>
        <location evidence="1">Cell membrane</location>
        <topology evidence="1">Multi-pass membrane protein</topology>
    </subcellularLocation>
</comment>
<evidence type="ECO:0000256" key="6">
    <source>
        <dbReference type="ARBA" id="ARBA00023040"/>
    </source>
</evidence>
<feature type="transmembrane region" description="Helical" evidence="12">
    <location>
        <begin position="77"/>
        <end position="99"/>
    </location>
</feature>
<keyword evidence="6 10" id="KW-0297">G-protein coupled receptor</keyword>
<dbReference type="GO" id="GO:0004930">
    <property type="term" value="F:G protein-coupled receptor activity"/>
    <property type="evidence" value="ECO:0007669"/>
    <property type="project" value="UniProtKB-KW"/>
</dbReference>
<keyword evidence="3" id="KW-1003">Cell membrane</keyword>
<evidence type="ECO:0000256" key="9">
    <source>
        <dbReference type="ARBA" id="ARBA00023224"/>
    </source>
</evidence>
<dbReference type="PANTHER" id="PTHR22752">
    <property type="entry name" value="G PROTEIN-COUPLED RECEPTOR"/>
    <property type="match status" value="1"/>
</dbReference>
<evidence type="ECO:0000313" key="15">
    <source>
        <dbReference type="Proteomes" id="UP001153636"/>
    </source>
</evidence>
<dbReference type="OrthoDB" id="6159456at2759"/>
<dbReference type="PROSITE" id="PS50262">
    <property type="entry name" value="G_PROTEIN_RECEP_F1_2"/>
    <property type="match status" value="1"/>
</dbReference>
<evidence type="ECO:0000256" key="11">
    <source>
        <dbReference type="SAM" id="MobiDB-lite"/>
    </source>
</evidence>
<dbReference type="InterPro" id="IPR000276">
    <property type="entry name" value="GPCR_Rhodpsn"/>
</dbReference>
<feature type="transmembrane region" description="Helical" evidence="12">
    <location>
        <begin position="120"/>
        <end position="140"/>
    </location>
</feature>
<keyword evidence="15" id="KW-1185">Reference proteome</keyword>
<keyword evidence="9 10" id="KW-0807">Transducer</keyword>
<evidence type="ECO:0000256" key="3">
    <source>
        <dbReference type="ARBA" id="ARBA00022475"/>
    </source>
</evidence>
<feature type="compositionally biased region" description="Basic and acidic residues" evidence="11">
    <location>
        <begin position="483"/>
        <end position="498"/>
    </location>
</feature>
<evidence type="ECO:0000256" key="1">
    <source>
        <dbReference type="ARBA" id="ARBA00004651"/>
    </source>
</evidence>
<evidence type="ECO:0000313" key="14">
    <source>
        <dbReference type="EMBL" id="CAH1099940.1"/>
    </source>
</evidence>
<evidence type="ECO:0000256" key="7">
    <source>
        <dbReference type="ARBA" id="ARBA00023136"/>
    </source>
</evidence>
<dbReference type="Gene3D" id="1.20.1070.10">
    <property type="entry name" value="Rhodopsin 7-helix transmembrane proteins"/>
    <property type="match status" value="1"/>
</dbReference>
<evidence type="ECO:0000256" key="4">
    <source>
        <dbReference type="ARBA" id="ARBA00022692"/>
    </source>
</evidence>
<dbReference type="PROSITE" id="PS00237">
    <property type="entry name" value="G_PROTEIN_RECEP_F1_1"/>
    <property type="match status" value="1"/>
</dbReference>
<evidence type="ECO:0000256" key="2">
    <source>
        <dbReference type="ARBA" id="ARBA00010663"/>
    </source>
</evidence>
<protein>
    <recommendedName>
        <fullName evidence="13">G-protein coupled receptors family 1 profile domain-containing protein</fullName>
    </recommendedName>
</protein>
<proteinExistence type="inferred from homology"/>
<evidence type="ECO:0000256" key="5">
    <source>
        <dbReference type="ARBA" id="ARBA00022989"/>
    </source>
</evidence>
<evidence type="ECO:0000256" key="12">
    <source>
        <dbReference type="SAM" id="Phobius"/>
    </source>
</evidence>
<accession>A0A9P0CHE7</accession>
<organism evidence="14 15">
    <name type="scientific">Psylliodes chrysocephalus</name>
    <dbReference type="NCBI Taxonomy" id="3402493"/>
    <lineage>
        <taxon>Eukaryota</taxon>
        <taxon>Metazoa</taxon>
        <taxon>Ecdysozoa</taxon>
        <taxon>Arthropoda</taxon>
        <taxon>Hexapoda</taxon>
        <taxon>Insecta</taxon>
        <taxon>Pterygota</taxon>
        <taxon>Neoptera</taxon>
        <taxon>Endopterygota</taxon>
        <taxon>Coleoptera</taxon>
        <taxon>Polyphaga</taxon>
        <taxon>Cucujiformia</taxon>
        <taxon>Chrysomeloidea</taxon>
        <taxon>Chrysomelidae</taxon>
        <taxon>Galerucinae</taxon>
        <taxon>Alticini</taxon>
        <taxon>Psylliodes</taxon>
    </lineage>
</organism>
<evidence type="ECO:0000256" key="10">
    <source>
        <dbReference type="RuleBase" id="RU000688"/>
    </source>
</evidence>
<feature type="transmembrane region" description="Helical" evidence="12">
    <location>
        <begin position="293"/>
        <end position="315"/>
    </location>
</feature>
<comment type="similarity">
    <text evidence="2 10">Belongs to the G-protein coupled receptor 1 family.</text>
</comment>